<keyword evidence="1" id="KW-0472">Membrane</keyword>
<feature type="transmembrane region" description="Helical" evidence="1">
    <location>
        <begin position="20"/>
        <end position="47"/>
    </location>
</feature>
<reference evidence="2" key="1">
    <citation type="submission" date="2021-12" db="EMBL/GenBank/DDBJ databases">
        <authorList>
            <person name="Veyrier F.J."/>
        </authorList>
    </citation>
    <scope>NUCLEOTIDE SEQUENCE</scope>
    <source>
        <strain evidence="2">SAG 1488-6</strain>
    </source>
</reference>
<feature type="transmembrane region" description="Helical" evidence="1">
    <location>
        <begin position="59"/>
        <end position="78"/>
    </location>
</feature>
<accession>A0ABY4EBL7</accession>
<evidence type="ECO:0000256" key="1">
    <source>
        <dbReference type="SAM" id="Phobius"/>
    </source>
</evidence>
<sequence length="290" mass="33446">MLSHHFHLKPTPSWPALITLNSLLAMVSYFGGLSVFLKTVLVIGLFLFFKAKVQSFDGYVRRFMLILFLALLFWPYVVPQSWQSPLLVFLEWGFIPALLILVWAIDYASMKMRPESHVVTPYATVIAPLDSMRMPLYVSTILFSLAYTISLRLIVTMFTSSWHWGQWIVSALLVGFTILCALAHQDTLTKQQRIDAQGGEWMRIDSTGIQMQSWHNPNIDNGLKQGCMQQEFFPWQDIVMFDYAKDGAVAAIKSKPPHYENRTLYIPLVAPFYNLNELFEYLQQMKQKFG</sequence>
<protein>
    <submittedName>
        <fullName evidence="2">Uncharacterized protein</fullName>
    </submittedName>
</protein>
<feature type="transmembrane region" description="Helical" evidence="1">
    <location>
        <begin position="164"/>
        <end position="183"/>
    </location>
</feature>
<organism evidence="2 3">
    <name type="scientific">Vitreoscilla stercoraria</name>
    <dbReference type="NCBI Taxonomy" id="61"/>
    <lineage>
        <taxon>Bacteria</taxon>
        <taxon>Pseudomonadati</taxon>
        <taxon>Pseudomonadota</taxon>
        <taxon>Betaproteobacteria</taxon>
        <taxon>Neisseriales</taxon>
        <taxon>Neisseriaceae</taxon>
        <taxon>Vitreoscilla</taxon>
    </lineage>
</organism>
<evidence type="ECO:0000313" key="3">
    <source>
        <dbReference type="Proteomes" id="UP000832034"/>
    </source>
</evidence>
<name>A0ABY4EBL7_VITST</name>
<dbReference type="Proteomes" id="UP000832034">
    <property type="component" value="Chromosome"/>
</dbReference>
<evidence type="ECO:0000313" key="2">
    <source>
        <dbReference type="EMBL" id="UOO93146.1"/>
    </source>
</evidence>
<keyword evidence="1" id="KW-1133">Transmembrane helix</keyword>
<proteinExistence type="predicted"/>
<keyword evidence="1" id="KW-0812">Transmembrane</keyword>
<dbReference type="RefSeq" id="WP_019958737.1">
    <property type="nucleotide sequence ID" value="NZ_CP091512.1"/>
</dbReference>
<gene>
    <name evidence="2" type="ORF">LVJ81_03690</name>
</gene>
<keyword evidence="3" id="KW-1185">Reference proteome</keyword>
<feature type="transmembrane region" description="Helical" evidence="1">
    <location>
        <begin position="84"/>
        <end position="105"/>
    </location>
</feature>
<feature type="transmembrane region" description="Helical" evidence="1">
    <location>
        <begin position="136"/>
        <end position="158"/>
    </location>
</feature>
<reference evidence="2" key="2">
    <citation type="journal article" date="2022" name="Res Sq">
        <title>Evolution of multicellular longitudinally dividing oral cavity symbionts (Neisseriaceae).</title>
        <authorList>
            <person name="Nyongesa S."/>
            <person name="Weber P."/>
            <person name="Bernet E."/>
            <person name="Pullido F."/>
            <person name="Nieckarz M."/>
            <person name="Delaby M."/>
            <person name="Nieves C."/>
            <person name="Viehboeck T."/>
            <person name="Krause N."/>
            <person name="Rivera-Millot A."/>
            <person name="Nakamura A."/>
            <person name="Vischer N."/>
            <person name="VanNieuwenhze M."/>
            <person name="Brun Y."/>
            <person name="Cava F."/>
            <person name="Bulgheresi S."/>
            <person name="Veyrier F."/>
        </authorList>
    </citation>
    <scope>NUCLEOTIDE SEQUENCE</scope>
    <source>
        <strain evidence="2">SAG 1488-6</strain>
    </source>
</reference>
<dbReference type="EMBL" id="CP091512">
    <property type="protein sequence ID" value="UOO93146.1"/>
    <property type="molecule type" value="Genomic_DNA"/>
</dbReference>